<reference evidence="2 3" key="1">
    <citation type="submission" date="2012-06" db="EMBL/GenBank/DDBJ databases">
        <title>Complete sequence of chromosome of Mycobacterium chubuense NBB4.</title>
        <authorList>
            <consortium name="US DOE Joint Genome Institute"/>
            <person name="Lucas S."/>
            <person name="Han J."/>
            <person name="Lapidus A."/>
            <person name="Cheng J.-F."/>
            <person name="Goodwin L."/>
            <person name="Pitluck S."/>
            <person name="Peters L."/>
            <person name="Mikhailova N."/>
            <person name="Teshima H."/>
            <person name="Detter J.C."/>
            <person name="Han C."/>
            <person name="Tapia R."/>
            <person name="Land M."/>
            <person name="Hauser L."/>
            <person name="Kyrpides N."/>
            <person name="Ivanova N."/>
            <person name="Pagani I."/>
            <person name="Mattes T."/>
            <person name="Holmes A."/>
            <person name="Rutledge P."/>
            <person name="Paulsen I."/>
            <person name="Coleman N."/>
            <person name="Woyke T."/>
        </authorList>
    </citation>
    <scope>NUCLEOTIDE SEQUENCE [LARGE SCALE GENOMIC DNA]</scope>
    <source>
        <strain evidence="2 3">NBB4</strain>
    </source>
</reference>
<dbReference type="STRING" id="710421.Mycch_0216"/>
<dbReference type="HOGENOM" id="CLU_176964_0_0_11"/>
<dbReference type="Proteomes" id="UP000006057">
    <property type="component" value="Chromosome"/>
</dbReference>
<accession>I4BCN5</accession>
<feature type="transmembrane region" description="Helical" evidence="1">
    <location>
        <begin position="15"/>
        <end position="38"/>
    </location>
</feature>
<keyword evidence="1" id="KW-0812">Transmembrane</keyword>
<evidence type="ECO:0000313" key="3">
    <source>
        <dbReference type="Proteomes" id="UP000006057"/>
    </source>
</evidence>
<dbReference type="PATRIC" id="fig|710421.3.peg.209"/>
<feature type="transmembrane region" description="Helical" evidence="1">
    <location>
        <begin position="50"/>
        <end position="69"/>
    </location>
</feature>
<dbReference type="eggNOG" id="ENOG502ZQTA">
    <property type="taxonomic scope" value="Bacteria"/>
</dbReference>
<dbReference type="KEGG" id="mcb:Mycch_0216"/>
<keyword evidence="1" id="KW-0472">Membrane</keyword>
<dbReference type="EMBL" id="CP003053">
    <property type="protein sequence ID" value="AFM15042.1"/>
    <property type="molecule type" value="Genomic_DNA"/>
</dbReference>
<protein>
    <submittedName>
        <fullName evidence="2">Uncharacterized protein</fullName>
    </submittedName>
</protein>
<evidence type="ECO:0000256" key="1">
    <source>
        <dbReference type="SAM" id="Phobius"/>
    </source>
</evidence>
<dbReference type="OrthoDB" id="4567248at2"/>
<sequence>MLDELRQFLDYRMTVAEWIGAALLAVAPYLLIGVVYTVLDTGHLAHTDGVQRVLAFVGGVAFWPVLLIAKLC</sequence>
<gene>
    <name evidence="2" type="ordered locus">Mycch_0216</name>
</gene>
<name>I4BCN5_MYCCN</name>
<dbReference type="AlphaFoldDB" id="I4BCN5"/>
<keyword evidence="3" id="KW-1185">Reference proteome</keyword>
<keyword evidence="1" id="KW-1133">Transmembrane helix</keyword>
<organism evidence="2 3">
    <name type="scientific">Mycolicibacterium chubuense (strain NBB4)</name>
    <name type="common">Mycobacterium chubuense</name>
    <dbReference type="NCBI Taxonomy" id="710421"/>
    <lineage>
        <taxon>Bacteria</taxon>
        <taxon>Bacillati</taxon>
        <taxon>Actinomycetota</taxon>
        <taxon>Actinomycetes</taxon>
        <taxon>Mycobacteriales</taxon>
        <taxon>Mycobacteriaceae</taxon>
        <taxon>Mycolicibacterium</taxon>
    </lineage>
</organism>
<dbReference type="RefSeq" id="WP_014813534.1">
    <property type="nucleotide sequence ID" value="NC_018027.1"/>
</dbReference>
<evidence type="ECO:0000313" key="2">
    <source>
        <dbReference type="EMBL" id="AFM15042.1"/>
    </source>
</evidence>
<proteinExistence type="predicted"/>